<dbReference type="InterPro" id="IPR050708">
    <property type="entry name" value="T6SS_VgrG/RHS"/>
</dbReference>
<feature type="transmembrane region" description="Helical" evidence="3">
    <location>
        <begin position="240"/>
        <end position="269"/>
    </location>
</feature>
<dbReference type="InterPro" id="IPR031325">
    <property type="entry name" value="RHS_repeat"/>
</dbReference>
<feature type="coiled-coil region" evidence="2">
    <location>
        <begin position="167"/>
        <end position="201"/>
    </location>
</feature>
<feature type="domain" description="DUF6531" evidence="4">
    <location>
        <begin position="376"/>
        <end position="448"/>
    </location>
</feature>
<dbReference type="Pfam" id="PF20148">
    <property type="entry name" value="DUF6531"/>
    <property type="match status" value="1"/>
</dbReference>
<evidence type="ECO:0000259" key="5">
    <source>
        <dbReference type="Pfam" id="PF25023"/>
    </source>
</evidence>
<dbReference type="InterPro" id="IPR006530">
    <property type="entry name" value="YD"/>
</dbReference>
<dbReference type="NCBIfam" id="TIGR03696">
    <property type="entry name" value="Rhs_assc_core"/>
    <property type="match status" value="1"/>
</dbReference>
<dbReference type="InterPro" id="IPR011044">
    <property type="entry name" value="Quino_amine_DH_bsu"/>
</dbReference>
<evidence type="ECO:0000256" key="3">
    <source>
        <dbReference type="SAM" id="Phobius"/>
    </source>
</evidence>
<dbReference type="RefSeq" id="WP_067708479.1">
    <property type="nucleotide sequence ID" value="NZ_LLZH01000350.1"/>
</dbReference>
<dbReference type="PANTHER" id="PTHR32305">
    <property type="match status" value="1"/>
</dbReference>
<gene>
    <name evidence="6" type="ORF">ADL15_50190</name>
</gene>
<dbReference type="SUPFAM" id="SSF50969">
    <property type="entry name" value="YVTN repeat-like/Quinoprotein amine dehydrogenase"/>
    <property type="match status" value="1"/>
</dbReference>
<name>A0A101J7H2_9ACTN</name>
<dbReference type="PANTHER" id="PTHR32305:SF15">
    <property type="entry name" value="PROTEIN RHSA-RELATED"/>
    <property type="match status" value="1"/>
</dbReference>
<dbReference type="Gene3D" id="2.180.10.10">
    <property type="entry name" value="RHS repeat-associated core"/>
    <property type="match status" value="2"/>
</dbReference>
<accession>A0A101J7H2</accession>
<dbReference type="EMBL" id="LLZH01000350">
    <property type="protein sequence ID" value="KUL21662.1"/>
    <property type="molecule type" value="Genomic_DNA"/>
</dbReference>
<evidence type="ECO:0000313" key="7">
    <source>
        <dbReference type="Proteomes" id="UP000053244"/>
    </source>
</evidence>
<dbReference type="Proteomes" id="UP000053244">
    <property type="component" value="Unassembled WGS sequence"/>
</dbReference>
<evidence type="ECO:0000259" key="4">
    <source>
        <dbReference type="Pfam" id="PF20148"/>
    </source>
</evidence>
<keyword evidence="3" id="KW-0812">Transmembrane</keyword>
<proteinExistence type="predicted"/>
<comment type="caution">
    <text evidence="6">The sequence shown here is derived from an EMBL/GenBank/DDBJ whole genome shotgun (WGS) entry which is preliminary data.</text>
</comment>
<dbReference type="Pfam" id="PF05593">
    <property type="entry name" value="RHS_repeat"/>
    <property type="match status" value="4"/>
</dbReference>
<dbReference type="InterPro" id="IPR056823">
    <property type="entry name" value="TEN-like_YD-shell"/>
</dbReference>
<evidence type="ECO:0000313" key="6">
    <source>
        <dbReference type="EMBL" id="KUL21662.1"/>
    </source>
</evidence>
<evidence type="ECO:0008006" key="8">
    <source>
        <dbReference type="Google" id="ProtNLM"/>
    </source>
</evidence>
<dbReference type="InterPro" id="IPR022385">
    <property type="entry name" value="Rhs_assc_core"/>
</dbReference>
<organism evidence="6 7">
    <name type="scientific">Actinoplanes awajinensis subsp. mycoplanecinus</name>
    <dbReference type="NCBI Taxonomy" id="135947"/>
    <lineage>
        <taxon>Bacteria</taxon>
        <taxon>Bacillati</taxon>
        <taxon>Actinomycetota</taxon>
        <taxon>Actinomycetes</taxon>
        <taxon>Micromonosporales</taxon>
        <taxon>Micromonosporaceae</taxon>
        <taxon>Actinoplanes</taxon>
    </lineage>
</organism>
<keyword evidence="2" id="KW-0175">Coiled coil</keyword>
<dbReference type="InterPro" id="IPR045351">
    <property type="entry name" value="DUF6531"/>
</dbReference>
<feature type="transmembrane region" description="Helical" evidence="3">
    <location>
        <begin position="281"/>
        <end position="300"/>
    </location>
</feature>
<dbReference type="Pfam" id="PF25023">
    <property type="entry name" value="TEN_YD-shell"/>
    <property type="match status" value="1"/>
</dbReference>
<reference evidence="6 7" key="1">
    <citation type="submission" date="2015-10" db="EMBL/GenBank/DDBJ databases">
        <authorList>
            <person name="Gilbert D.G."/>
        </authorList>
    </citation>
    <scope>NUCLEOTIDE SEQUENCE [LARGE SCALE GENOMIC DNA]</scope>
    <source>
        <strain evidence="6 7">NRRL B-16712</strain>
    </source>
</reference>
<evidence type="ECO:0000256" key="1">
    <source>
        <dbReference type="ARBA" id="ARBA00022737"/>
    </source>
</evidence>
<keyword evidence="7" id="KW-1185">Reference proteome</keyword>
<dbReference type="OrthoDB" id="4981820at2"/>
<keyword evidence="1" id="KW-0677">Repeat</keyword>
<feature type="domain" description="Teneurin-like YD-shell" evidence="5">
    <location>
        <begin position="1053"/>
        <end position="1346"/>
    </location>
</feature>
<evidence type="ECO:0000256" key="2">
    <source>
        <dbReference type="SAM" id="Coils"/>
    </source>
</evidence>
<keyword evidence="3" id="KW-1133">Transmembrane helix</keyword>
<keyword evidence="3" id="KW-0472">Membrane</keyword>
<sequence>MSRPSDWWILDLGADPAPGEPANLLTTGSRFLDFADDARRARLAVDSLQGDGAVLTWIGQSGDVFREQFGELPDQLRKVDESHRTAGEALQAFAPKLQNAQAMADRALADGRIAREQLDGLAGRLNLAQGDMTAISRQAQSLQQGTDPDPEQVKQALRDSTAAQQRLADVQGKVASAEQALNAAKSLAEQARELRDGAARECRREIAEASDAGIQPRSFWEKLGDFFKGLWDIICEVAKWVALVAGIIAMIIGGPLAWIALAAGAILLIKAIVDYAQGKGSIADLIFGILGIIPGVRGLTSLGRLSALYKAGGLKAIGQAAMASMQQTLRGMAGALGRAAGGTVTVVKNLINKLSGKINDLPIRTSKRSIEIPACGDPVDISTGRVFMTETDLDLPGAPPLLLERTHRSDYRDGRSFGPSWASTLDQRVAVEPDAVHLFLADGALLTYPVPADGETVFPGHGRAVPLRRTANGFAVSDPAAGLTWLFELPEEPGAGHAPLTAVAGPDGGRIAIVRDDEGVPAEIRHADGRRITVTSEDGLITALHLAPADGGEPVPLRTFSYADGHLTEVVNASGLPMRFTHDEDGRLIRWDDRNGMWYRYTYDDEGRCVLGEGRDGFFTYRFAYDAEQRLTRATDSLGHTTVFELNEDLQVVAETDPLGNTVRSEWDTQHRLLSRVDALGRATGFRYGPDGELDTVVRPDGSQAAVIWSDGRITAVVVTDEDGGVWRRGYGPAESPDPYTEPLGVGLLAGHREVAEEPVRPADDAAEPTTPAVPTALLIGATAPEVAVVGRDALGRPEALSEPVTLGWTTDGAPAWRDDAASGRTEWTYDGEGNEVTETDALGATTRTEYGPFDLPVATVSPSGARTVFTYDTELRLSGVTDPAGRQWHYRYDPAGRLVEEIDFDGRATRRTYDAAGRLIRTVNAADESVVVEYDVLGNVVRRHATSPDGESRTTTFRHDPVGRLTEATSPDATLTVTRDFFGRVTAETIDGRAVTFTYDDAGHAVHRGTPAGVGTRWSFDPSGTPAAVTMAGHELTLLHDEHGRHVGERLDASVTVAREYDAGDRLVGQHLAGGAAPEVHRTFGYRADGALTTVTDSRDGATAYRHDAEGRITGVDGPARREEYRYDPSGDVIGASGATVPGERAYQGTELVRAGQQTYRYDRAGRLAARQGPDGTWTYRWTADGHLHAVIAPDGGRWRYGYDALGRRVSTQRLTDGPADAPLDGPVLERTDFAWDGPVLVEESVSSGRVTTWQHDLDGLRPLLQYDGALHLLVCDPNGAPTDLVAADGTVTWRSSADLWGGQTGPATGTVLRFPGQQADPESGLHYNVHRYYDPGTGRYLSPDPLGLGAGPSPVRYVDDPLLQSDQLGLMHCGRPGRNAAQRGEDLRRVAEAADRANAKNLAGLRRTAAGGVTKPAAAGPSKAARVLFDLAPDKRSIRNIKTAMKDDPGLTKINTYTPGRFDGPREVDEVLTGTGHGSVPQYGENWSTEWLNRSERTPDVQAHLESHGVENSGWIKGHLLNADLGGHGITDNLTPLTNKANSAFKNIVETRVKDSFTIFQQLKNNYNVQGDFAVKFNVRPSSTSMFPNSTDLGELSVRQFLEFDVQYLRNGAPLTPGELGELNGRISGLGLRPLPPPGTTMNPVTGEFTTPLGQIWKG</sequence>
<dbReference type="NCBIfam" id="TIGR01643">
    <property type="entry name" value="YD_repeat_2x"/>
    <property type="match status" value="8"/>
</dbReference>
<protein>
    <recommendedName>
        <fullName evidence="8">Type IV secretion protein Rhs</fullName>
    </recommendedName>
</protein>